<feature type="compositionally biased region" description="Basic and acidic residues" evidence="3">
    <location>
        <begin position="386"/>
        <end position="398"/>
    </location>
</feature>
<dbReference type="GO" id="GO:0019843">
    <property type="term" value="F:rRNA binding"/>
    <property type="evidence" value="ECO:0007669"/>
    <property type="project" value="TreeGrafter"/>
</dbReference>
<dbReference type="InterPro" id="IPR012677">
    <property type="entry name" value="Nucleotide-bd_a/b_plait_sf"/>
</dbReference>
<dbReference type="Proteomes" id="UP001165160">
    <property type="component" value="Unassembled WGS sequence"/>
</dbReference>
<keyword evidence="6" id="KW-1185">Reference proteome</keyword>
<dbReference type="GO" id="GO:0042274">
    <property type="term" value="P:ribosomal small subunit biogenesis"/>
    <property type="evidence" value="ECO:0007669"/>
    <property type="project" value="TreeGrafter"/>
</dbReference>
<dbReference type="AlphaFoldDB" id="A0A9W7BC84"/>
<dbReference type="EMBL" id="BRXX01000075">
    <property type="protein sequence ID" value="GMH87762.1"/>
    <property type="molecule type" value="Genomic_DNA"/>
</dbReference>
<organism evidence="5 6">
    <name type="scientific">Triparma verrucosa</name>
    <dbReference type="NCBI Taxonomy" id="1606542"/>
    <lineage>
        <taxon>Eukaryota</taxon>
        <taxon>Sar</taxon>
        <taxon>Stramenopiles</taxon>
        <taxon>Ochrophyta</taxon>
        <taxon>Bolidophyceae</taxon>
        <taxon>Parmales</taxon>
        <taxon>Triparmaceae</taxon>
        <taxon>Triparma</taxon>
    </lineage>
</organism>
<dbReference type="PANTHER" id="PTHR23236">
    <property type="entry name" value="EUKARYOTIC TRANSLATION INITIATION FACTOR 4B/4H"/>
    <property type="match status" value="1"/>
</dbReference>
<reference evidence="6" key="1">
    <citation type="journal article" date="2023" name="Commun. Biol.">
        <title>Genome analysis of Parmales, the sister group of diatoms, reveals the evolutionary specialization of diatoms from phago-mixotrophs to photoautotrophs.</title>
        <authorList>
            <person name="Ban H."/>
            <person name="Sato S."/>
            <person name="Yoshikawa S."/>
            <person name="Yamada K."/>
            <person name="Nakamura Y."/>
            <person name="Ichinomiya M."/>
            <person name="Sato N."/>
            <person name="Blanc-Mathieu R."/>
            <person name="Endo H."/>
            <person name="Kuwata A."/>
            <person name="Ogata H."/>
        </authorList>
    </citation>
    <scope>NUCLEOTIDE SEQUENCE [LARGE SCALE GENOMIC DNA]</scope>
    <source>
        <strain evidence="6">NIES 3699</strain>
    </source>
</reference>
<protein>
    <recommendedName>
        <fullName evidence="4">RRM domain-containing protein</fullName>
    </recommendedName>
</protein>
<feature type="region of interest" description="Disordered" evidence="3">
    <location>
        <begin position="357"/>
        <end position="413"/>
    </location>
</feature>
<dbReference type="CDD" id="cd12400">
    <property type="entry name" value="RRM_Nop6"/>
    <property type="match status" value="1"/>
</dbReference>
<comment type="caution">
    <text evidence="5">The sequence shown here is derived from an EMBL/GenBank/DDBJ whole genome shotgun (WGS) entry which is preliminary data.</text>
</comment>
<feature type="compositionally biased region" description="Low complexity" evidence="3">
    <location>
        <begin position="1"/>
        <end position="19"/>
    </location>
</feature>
<proteinExistence type="predicted"/>
<feature type="region of interest" description="Disordered" evidence="3">
    <location>
        <begin position="1"/>
        <end position="91"/>
    </location>
</feature>
<evidence type="ECO:0000313" key="6">
    <source>
        <dbReference type="Proteomes" id="UP001165160"/>
    </source>
</evidence>
<feature type="compositionally biased region" description="Basic and acidic residues" evidence="3">
    <location>
        <begin position="140"/>
        <end position="157"/>
    </location>
</feature>
<feature type="compositionally biased region" description="Acidic residues" evidence="3">
    <location>
        <begin position="158"/>
        <end position="168"/>
    </location>
</feature>
<feature type="domain" description="RRM" evidence="4">
    <location>
        <begin position="178"/>
        <end position="260"/>
    </location>
</feature>
<sequence>MSKKSAAQIRRMQARAAARGENYELPDGWTPPKPEAPSDAELAAMSSKDRRNAKRKMAALGQVPRVESKKKKKKKKKDEDVDDGDDDVKTELVAEEVKPLYTGEELEKMSSKERRSAKRKMEAIAAESKGVDVAVFREEKKEQEEMEEAKAKAKGAEAEEEEEEEGDKGDDRKKVNPYIVFVGQLNFKTTEKDLSEHVKKNVSKGVAKTVKIRILTDKGSKKSKGMGFIETTTPENLFELLALHHTNLDGRRINVERTAGKGGGKEKRQEKIRTFRKEQKEKMVETVEKVFKEYQERGEIKEGELDDMVKEVCSRHSVVVVDQSLKEYVEMRGDGLENPSAYLNSIVSRVAADGVDRSEMERQKMRRLEKEGKGGRRGGQIGKQKGKAEERKEGREGDKDDEGVDMVSKFSTLAGEGVEMEEIKLTNPATGGGVDFLNKVFSRSRGRGR</sequence>
<dbReference type="PROSITE" id="PS50102">
    <property type="entry name" value="RRM"/>
    <property type="match status" value="1"/>
</dbReference>
<accession>A0A9W7BC84</accession>
<dbReference type="InterPro" id="IPR000504">
    <property type="entry name" value="RRM_dom"/>
</dbReference>
<dbReference type="GO" id="GO:0005730">
    <property type="term" value="C:nucleolus"/>
    <property type="evidence" value="ECO:0007669"/>
    <property type="project" value="TreeGrafter"/>
</dbReference>
<keyword evidence="1 2" id="KW-0694">RNA-binding</keyword>
<name>A0A9W7BC84_9STRA</name>
<gene>
    <name evidence="5" type="ORF">TrVE_jg2825</name>
</gene>
<evidence type="ECO:0000256" key="1">
    <source>
        <dbReference type="ARBA" id="ARBA00022884"/>
    </source>
</evidence>
<evidence type="ECO:0000256" key="2">
    <source>
        <dbReference type="PROSITE-ProRule" id="PRU00176"/>
    </source>
</evidence>
<dbReference type="InterPro" id="IPR035979">
    <property type="entry name" value="RBD_domain_sf"/>
</dbReference>
<evidence type="ECO:0000313" key="5">
    <source>
        <dbReference type="EMBL" id="GMH87762.1"/>
    </source>
</evidence>
<dbReference type="Gene3D" id="3.30.70.330">
    <property type="match status" value="1"/>
</dbReference>
<feature type="compositionally biased region" description="Basic and acidic residues" evidence="3">
    <location>
        <begin position="357"/>
        <end position="374"/>
    </location>
</feature>
<dbReference type="PANTHER" id="PTHR23236:SF51">
    <property type="entry name" value="NUCLEOLAR PROTEIN 6"/>
    <property type="match status" value="1"/>
</dbReference>
<dbReference type="Pfam" id="PF00076">
    <property type="entry name" value="RRM_1"/>
    <property type="match status" value="1"/>
</dbReference>
<dbReference type="SMART" id="SM00360">
    <property type="entry name" value="RRM"/>
    <property type="match status" value="1"/>
</dbReference>
<dbReference type="InterPro" id="IPR034228">
    <property type="entry name" value="Nop6_RRM"/>
</dbReference>
<evidence type="ECO:0000259" key="4">
    <source>
        <dbReference type="PROSITE" id="PS50102"/>
    </source>
</evidence>
<evidence type="ECO:0000256" key="3">
    <source>
        <dbReference type="SAM" id="MobiDB-lite"/>
    </source>
</evidence>
<feature type="region of interest" description="Disordered" evidence="3">
    <location>
        <begin position="140"/>
        <end position="173"/>
    </location>
</feature>
<dbReference type="SUPFAM" id="SSF54928">
    <property type="entry name" value="RNA-binding domain, RBD"/>
    <property type="match status" value="1"/>
</dbReference>